<comment type="similarity">
    <text evidence="2">Belongs to the band 7/mec-2 family. Flotillin subfamily.</text>
</comment>
<accession>C0EFQ5</accession>
<keyword evidence="4" id="KW-0175">Coiled coil</keyword>
<dbReference type="AlphaFoldDB" id="C0EFQ5"/>
<reference evidence="7 8" key="2">
    <citation type="submission" date="2009-02" db="EMBL/GenBank/DDBJ databases">
        <title>Draft genome sequence of Clostridium methylpentosum (DSM 5476).</title>
        <authorList>
            <person name="Sudarsanam P."/>
            <person name="Ley R."/>
            <person name="Guruge J."/>
            <person name="Turnbaugh P.J."/>
            <person name="Mahowald M."/>
            <person name="Liep D."/>
            <person name="Gordon J."/>
        </authorList>
    </citation>
    <scope>NUCLEOTIDE SEQUENCE [LARGE SCALE GENOMIC DNA]</scope>
    <source>
        <strain evidence="7 8">DSM 5476</strain>
    </source>
</reference>
<feature type="coiled-coil region" evidence="4">
    <location>
        <begin position="230"/>
        <end position="257"/>
    </location>
</feature>
<dbReference type="Gene3D" id="3.30.479.30">
    <property type="entry name" value="Band 7 domain"/>
    <property type="match status" value="1"/>
</dbReference>
<proteinExistence type="inferred from homology"/>
<name>C0EFQ5_9FIRM</name>
<keyword evidence="5" id="KW-1133">Transmembrane helix</keyword>
<dbReference type="EMBL" id="ACEC01000093">
    <property type="protein sequence ID" value="EEG29684.1"/>
    <property type="molecule type" value="Genomic_DNA"/>
</dbReference>
<dbReference type="CDD" id="cd03399">
    <property type="entry name" value="SPFH_flotillin"/>
    <property type="match status" value="1"/>
</dbReference>
<dbReference type="STRING" id="537013.CLOSTMETH_02697"/>
<evidence type="ECO:0000256" key="5">
    <source>
        <dbReference type="SAM" id="Phobius"/>
    </source>
</evidence>
<evidence type="ECO:0000313" key="7">
    <source>
        <dbReference type="EMBL" id="EEG29684.1"/>
    </source>
</evidence>
<dbReference type="eggNOG" id="COG2268">
    <property type="taxonomic scope" value="Bacteria"/>
</dbReference>
<sequence>MEIFTQTPVIVAGLIILGILLIMIVIFSLWKKVPQDKAAVITGLKKRVITGGGGMVIPILERIDYISLENMQLEVRTEDAMTSQGVPIRIVSYANIKVKNEHDCILAAIEQFNVNNEGKTVGIIKETATNMLEGKLREIISTMTVEAIYKDREAFASQVQTVIATDLLEMGLEIKNLNIRDIKDDNGYLDALGAGRIAEVKKEAEIATANAIKETQISVSESKKLGEAAKLKAETEIAEAQKKKDVQQSEYRREQDQAKAIADASYEIQKNITLKDVTTAEMDAEVLRQQRLKEVHVAEVQIDIAKEEKNIELATRKAERKKAELRETVIEPALADKEKQMAEAEAEKYLQIAQAEAEAEAKRKNGLAEAEIIKKTGEAQAYAIREKGLAEAEAMKKKAEAYKQYNDAAMANMIIEVLPEIASKVAEPLKQIEKIVVLDGGGENGSNNSVSKVAGNVTGVMTSVIESVKEMTGFDLKDVLKGQTYDAKVNKNLNITTDSKPTQEKIEQAVEQISE</sequence>
<dbReference type="PANTHER" id="PTHR13806">
    <property type="entry name" value="FLOTILLIN-RELATED"/>
    <property type="match status" value="1"/>
</dbReference>
<dbReference type="Pfam" id="PF15975">
    <property type="entry name" value="Flot"/>
    <property type="match status" value="1"/>
</dbReference>
<dbReference type="GO" id="GO:0002020">
    <property type="term" value="F:protease binding"/>
    <property type="evidence" value="ECO:0007669"/>
    <property type="project" value="TreeGrafter"/>
</dbReference>
<dbReference type="InterPro" id="IPR031905">
    <property type="entry name" value="Flotillin_C"/>
</dbReference>
<dbReference type="SUPFAM" id="SSF117892">
    <property type="entry name" value="Band 7/SPFH domain"/>
    <property type="match status" value="1"/>
</dbReference>
<comment type="subcellular location">
    <subcellularLocation>
        <location evidence="1">Membrane</location>
    </subcellularLocation>
</comment>
<keyword evidence="5" id="KW-0812">Transmembrane</keyword>
<evidence type="ECO:0000256" key="4">
    <source>
        <dbReference type="SAM" id="Coils"/>
    </source>
</evidence>
<feature type="coiled-coil region" evidence="4">
    <location>
        <begin position="297"/>
        <end position="331"/>
    </location>
</feature>
<keyword evidence="8" id="KW-1185">Reference proteome</keyword>
<gene>
    <name evidence="7" type="ORF">CLOSTMETH_02697</name>
</gene>
<evidence type="ECO:0000313" key="8">
    <source>
        <dbReference type="Proteomes" id="UP000003340"/>
    </source>
</evidence>
<dbReference type="GO" id="GO:0072659">
    <property type="term" value="P:protein localization to plasma membrane"/>
    <property type="evidence" value="ECO:0007669"/>
    <property type="project" value="TreeGrafter"/>
</dbReference>
<dbReference type="InterPro" id="IPR036013">
    <property type="entry name" value="Band_7/SPFH_dom_sf"/>
</dbReference>
<evidence type="ECO:0000256" key="1">
    <source>
        <dbReference type="ARBA" id="ARBA00004370"/>
    </source>
</evidence>
<dbReference type="SMART" id="SM00244">
    <property type="entry name" value="PHB"/>
    <property type="match status" value="1"/>
</dbReference>
<feature type="transmembrane region" description="Helical" evidence="5">
    <location>
        <begin position="9"/>
        <end position="30"/>
    </location>
</feature>
<protein>
    <submittedName>
        <fullName evidence="7">SPFH/Band 7/PHB domain protein</fullName>
    </submittedName>
</protein>
<organism evidence="7 8">
    <name type="scientific">[Clostridium] methylpentosum DSM 5476</name>
    <dbReference type="NCBI Taxonomy" id="537013"/>
    <lineage>
        <taxon>Bacteria</taxon>
        <taxon>Bacillati</taxon>
        <taxon>Bacillota</taxon>
        <taxon>Clostridia</taxon>
        <taxon>Eubacteriales</taxon>
        <taxon>Oscillospiraceae</taxon>
        <taxon>Oscillospiraceae incertae sedis</taxon>
    </lineage>
</organism>
<dbReference type="PANTHER" id="PTHR13806:SF46">
    <property type="entry name" value="FLOTILLIN-1-RELATED"/>
    <property type="match status" value="1"/>
</dbReference>
<dbReference type="GO" id="GO:0005886">
    <property type="term" value="C:plasma membrane"/>
    <property type="evidence" value="ECO:0007669"/>
    <property type="project" value="TreeGrafter"/>
</dbReference>
<evidence type="ECO:0000256" key="3">
    <source>
        <dbReference type="ARBA" id="ARBA00023136"/>
    </source>
</evidence>
<dbReference type="Proteomes" id="UP000003340">
    <property type="component" value="Unassembled WGS sequence"/>
</dbReference>
<evidence type="ECO:0000256" key="2">
    <source>
        <dbReference type="ARBA" id="ARBA00007161"/>
    </source>
</evidence>
<evidence type="ECO:0000259" key="6">
    <source>
        <dbReference type="SMART" id="SM00244"/>
    </source>
</evidence>
<reference evidence="7 8" key="1">
    <citation type="submission" date="2009-01" db="EMBL/GenBank/DDBJ databases">
        <authorList>
            <person name="Fulton L."/>
            <person name="Clifton S."/>
            <person name="Fulton B."/>
            <person name="Xu J."/>
            <person name="Minx P."/>
            <person name="Pepin K.H."/>
            <person name="Johnson M."/>
            <person name="Bhonagiri V."/>
            <person name="Nash W.E."/>
            <person name="Mardis E.R."/>
            <person name="Wilson R.K."/>
        </authorList>
    </citation>
    <scope>NUCLEOTIDE SEQUENCE [LARGE SCALE GENOMIC DNA]</scope>
    <source>
        <strain evidence="7 8">DSM 5476</strain>
    </source>
</reference>
<comment type="caution">
    <text evidence="7">The sequence shown here is derived from an EMBL/GenBank/DDBJ whole genome shotgun (WGS) entry which is preliminary data.</text>
</comment>
<keyword evidence="3 5" id="KW-0472">Membrane</keyword>
<dbReference type="InterPro" id="IPR027705">
    <property type="entry name" value="Flotillin_fam"/>
</dbReference>
<dbReference type="InterPro" id="IPR001107">
    <property type="entry name" value="Band_7"/>
</dbReference>
<dbReference type="Pfam" id="PF01145">
    <property type="entry name" value="Band_7"/>
    <property type="match status" value="1"/>
</dbReference>
<feature type="domain" description="Band 7" evidence="6">
    <location>
        <begin position="28"/>
        <end position="196"/>
    </location>
</feature>
<dbReference type="HOGENOM" id="CLU_038134_0_1_9"/>